<dbReference type="PANTHER" id="PTHR38033">
    <property type="entry name" value="MEMBRANE PROTEIN-RELATED"/>
    <property type="match status" value="1"/>
</dbReference>
<dbReference type="EMBL" id="CP011371">
    <property type="protein sequence ID" value="AKJ28866.1"/>
    <property type="molecule type" value="Genomic_DNA"/>
</dbReference>
<dbReference type="AlphaFoldDB" id="A0A0G3BND8"/>
<dbReference type="OrthoDB" id="345640at2"/>
<dbReference type="Gene3D" id="3.30.1330.60">
    <property type="entry name" value="OmpA-like domain"/>
    <property type="match status" value="1"/>
</dbReference>
<organism evidence="5 6">
    <name type="scientific">Caldimonas brevitalea</name>
    <dbReference type="NCBI Taxonomy" id="413882"/>
    <lineage>
        <taxon>Bacteria</taxon>
        <taxon>Pseudomonadati</taxon>
        <taxon>Pseudomonadota</taxon>
        <taxon>Betaproteobacteria</taxon>
        <taxon>Burkholderiales</taxon>
        <taxon>Sphaerotilaceae</taxon>
        <taxon>Caldimonas</taxon>
    </lineage>
</organism>
<feature type="region of interest" description="Disordered" evidence="2">
    <location>
        <begin position="396"/>
        <end position="418"/>
    </location>
</feature>
<dbReference type="Pfam" id="PF09850">
    <property type="entry name" value="DotU"/>
    <property type="match status" value="1"/>
</dbReference>
<dbReference type="Gene3D" id="1.25.40.590">
    <property type="entry name" value="Type IV / VI secretion system, DotU"/>
    <property type="match status" value="1"/>
</dbReference>
<dbReference type="PANTHER" id="PTHR38033:SF1">
    <property type="entry name" value="DOTU FAMILY TYPE IV_VI SECRETION SYSTEM PROTEIN"/>
    <property type="match status" value="1"/>
</dbReference>
<dbReference type="Proteomes" id="UP000035352">
    <property type="component" value="Chromosome"/>
</dbReference>
<dbReference type="NCBIfam" id="TIGR03350">
    <property type="entry name" value="type_VI_ompA"/>
    <property type="match status" value="1"/>
</dbReference>
<dbReference type="KEGG" id="pbh:AAW51_2175"/>
<evidence type="ECO:0000259" key="4">
    <source>
        <dbReference type="PROSITE" id="PS51123"/>
    </source>
</evidence>
<dbReference type="NCBIfam" id="TIGR03349">
    <property type="entry name" value="IV_VI_DotU"/>
    <property type="match status" value="1"/>
</dbReference>
<name>A0A0G3BND8_9BURK</name>
<sequence>MSPSHDPFAGFDNGKTFVMPTPGARPAGLPTGGGAGFTREAAQDIAYHPAGFNPLIAAANPLLNLIPQMRSITVHQDVAGLRDNLAQGIRQFEHTARAANIANEKVIAARYILCTVLDETAASTPWGGSGVWGRHSLLVMFHNEAWGGEKVFQLLTRLAQNPADNLDLLELIYTCITLGFEGRYRVIENGRSELQLLRERLAQLIRRQRGAFEQALAKNWAPAVLPKRKWATAMPLWIFGAVTALVLLGGYMGFSYALNRASDPLFASITGIRARAAALPAPVPAQKPRLAQFLAPEIQQGLVEVRDFDDRSIVTIRGDGLFEPGSATLESGREALMLRIADAVQSVTGLALVTGHTDNQPIRSARFPSNWHLSQERAKSVATLLGRRITDVSRLQAEGRADSEPVAPNDSANGRAKNRRVEITVFVTKPGA</sequence>
<accession>A0A0G3BND8</accession>
<evidence type="ECO:0000256" key="1">
    <source>
        <dbReference type="PROSITE-ProRule" id="PRU00473"/>
    </source>
</evidence>
<dbReference type="Pfam" id="PF00691">
    <property type="entry name" value="OmpA"/>
    <property type="match status" value="1"/>
</dbReference>
<feature type="transmembrane region" description="Helical" evidence="3">
    <location>
        <begin position="236"/>
        <end position="258"/>
    </location>
</feature>
<dbReference type="SUPFAM" id="SSF103088">
    <property type="entry name" value="OmpA-like"/>
    <property type="match status" value="1"/>
</dbReference>
<evidence type="ECO:0000313" key="6">
    <source>
        <dbReference type="Proteomes" id="UP000035352"/>
    </source>
</evidence>
<dbReference type="InterPro" id="IPR036737">
    <property type="entry name" value="OmpA-like_sf"/>
</dbReference>
<feature type="domain" description="OmpA-like" evidence="4">
    <location>
        <begin position="309"/>
        <end position="429"/>
    </location>
</feature>
<dbReference type="InterPro" id="IPR017732">
    <property type="entry name" value="T4/T6SS_DotU"/>
</dbReference>
<dbReference type="RefSeq" id="WP_047194636.1">
    <property type="nucleotide sequence ID" value="NZ_CP011371.1"/>
</dbReference>
<evidence type="ECO:0000313" key="5">
    <source>
        <dbReference type="EMBL" id="AKJ28866.1"/>
    </source>
</evidence>
<dbReference type="PATRIC" id="fig|413882.6.peg.2282"/>
<dbReference type="NCBIfam" id="NF038228">
    <property type="entry name" value="IcmH_DotU_IVB"/>
    <property type="match status" value="1"/>
</dbReference>
<dbReference type="InterPro" id="IPR017733">
    <property type="entry name" value="OmpA-like_dom_proteobacteria"/>
</dbReference>
<keyword evidence="6" id="KW-1185">Reference proteome</keyword>
<dbReference type="CDD" id="cd07185">
    <property type="entry name" value="OmpA_C-like"/>
    <property type="match status" value="1"/>
</dbReference>
<keyword evidence="3" id="KW-1133">Transmembrane helix</keyword>
<keyword evidence="3" id="KW-0812">Transmembrane</keyword>
<proteinExistence type="predicted"/>
<dbReference type="GO" id="GO:0016020">
    <property type="term" value="C:membrane"/>
    <property type="evidence" value="ECO:0007669"/>
    <property type="project" value="UniProtKB-UniRule"/>
</dbReference>
<protein>
    <submittedName>
        <fullName evidence="5">Type VI secretion system protein ImpK</fullName>
    </submittedName>
</protein>
<dbReference type="STRING" id="413882.AAW51_2175"/>
<dbReference type="InterPro" id="IPR006665">
    <property type="entry name" value="OmpA-like"/>
</dbReference>
<evidence type="ECO:0000256" key="2">
    <source>
        <dbReference type="SAM" id="MobiDB-lite"/>
    </source>
</evidence>
<keyword evidence="1 3" id="KW-0472">Membrane</keyword>
<gene>
    <name evidence="5" type="primary">impK</name>
    <name evidence="5" type="ORF">AAW51_2175</name>
</gene>
<dbReference type="PROSITE" id="PS51123">
    <property type="entry name" value="OMPA_2"/>
    <property type="match status" value="1"/>
</dbReference>
<dbReference type="NCBIfam" id="NF005444">
    <property type="entry name" value="PRK07033.1"/>
    <property type="match status" value="1"/>
</dbReference>
<reference evidence="5 6" key="1">
    <citation type="submission" date="2015-05" db="EMBL/GenBank/DDBJ databases">
        <authorList>
            <person name="Tang B."/>
            <person name="Yu Y."/>
        </authorList>
    </citation>
    <scope>NUCLEOTIDE SEQUENCE [LARGE SCALE GENOMIC DNA]</scope>
    <source>
        <strain evidence="5 6">DSM 7029</strain>
    </source>
</reference>
<dbReference type="InterPro" id="IPR038522">
    <property type="entry name" value="T4/T6SS_DotU_sf"/>
</dbReference>
<evidence type="ECO:0000256" key="3">
    <source>
        <dbReference type="SAM" id="Phobius"/>
    </source>
</evidence>